<organism evidence="1 2">
    <name type="scientific">Henosepilachna vigintioctopunctata</name>
    <dbReference type="NCBI Taxonomy" id="420089"/>
    <lineage>
        <taxon>Eukaryota</taxon>
        <taxon>Metazoa</taxon>
        <taxon>Ecdysozoa</taxon>
        <taxon>Arthropoda</taxon>
        <taxon>Hexapoda</taxon>
        <taxon>Insecta</taxon>
        <taxon>Pterygota</taxon>
        <taxon>Neoptera</taxon>
        <taxon>Endopterygota</taxon>
        <taxon>Coleoptera</taxon>
        <taxon>Polyphaga</taxon>
        <taxon>Cucujiformia</taxon>
        <taxon>Coccinelloidea</taxon>
        <taxon>Coccinellidae</taxon>
        <taxon>Epilachninae</taxon>
        <taxon>Epilachnini</taxon>
        <taxon>Henosepilachna</taxon>
    </lineage>
</organism>
<keyword evidence="2" id="KW-1185">Reference proteome</keyword>
<protein>
    <submittedName>
        <fullName evidence="1">Uncharacterized protein</fullName>
    </submittedName>
</protein>
<sequence>MGCLWHSHGKSSIISFSPSRINHFAGNVAVTTPVISPSWLPELPPWRFIRLPVSCTRQLAENNYTGLRQLSIVAALWSLCDQAEKREISHTINLPQLNPRLAHLLGCSLQLDVEDLRGGYPLLATGRHYIQQRVPRAKVEKIFLWCCVPFTLWSL</sequence>
<gene>
    <name evidence="1" type="ORF">WA026_007043</name>
</gene>
<proteinExistence type="predicted"/>
<dbReference type="Proteomes" id="UP001431783">
    <property type="component" value="Unassembled WGS sequence"/>
</dbReference>
<accession>A0AAW1V8B0</accession>
<dbReference type="EMBL" id="JARQZJ010000123">
    <property type="protein sequence ID" value="KAK9889663.1"/>
    <property type="molecule type" value="Genomic_DNA"/>
</dbReference>
<dbReference type="AlphaFoldDB" id="A0AAW1V8B0"/>
<comment type="caution">
    <text evidence="1">The sequence shown here is derived from an EMBL/GenBank/DDBJ whole genome shotgun (WGS) entry which is preliminary data.</text>
</comment>
<evidence type="ECO:0000313" key="1">
    <source>
        <dbReference type="EMBL" id="KAK9889663.1"/>
    </source>
</evidence>
<reference evidence="1 2" key="1">
    <citation type="submission" date="2023-03" db="EMBL/GenBank/DDBJ databases">
        <title>Genome insight into feeding habits of ladybird beetles.</title>
        <authorList>
            <person name="Li H.-S."/>
            <person name="Huang Y.-H."/>
            <person name="Pang H."/>
        </authorList>
    </citation>
    <scope>NUCLEOTIDE SEQUENCE [LARGE SCALE GENOMIC DNA]</scope>
    <source>
        <strain evidence="1">SYSU_2023b</strain>
        <tissue evidence="1">Whole body</tissue>
    </source>
</reference>
<name>A0AAW1V8B0_9CUCU</name>
<evidence type="ECO:0000313" key="2">
    <source>
        <dbReference type="Proteomes" id="UP001431783"/>
    </source>
</evidence>